<name>A0ABU6LAA3_9GAMM</name>
<organism evidence="1 2">
    <name type="scientific">Photobacterium toruni</name>
    <dbReference type="NCBI Taxonomy" id="1935446"/>
    <lineage>
        <taxon>Bacteria</taxon>
        <taxon>Pseudomonadati</taxon>
        <taxon>Pseudomonadota</taxon>
        <taxon>Gammaproteobacteria</taxon>
        <taxon>Vibrionales</taxon>
        <taxon>Vibrionaceae</taxon>
        <taxon>Photobacterium</taxon>
    </lineage>
</organism>
<keyword evidence="2" id="KW-1185">Reference proteome</keyword>
<reference evidence="1 2" key="1">
    <citation type="submission" date="2024-01" db="EMBL/GenBank/DDBJ databases">
        <title>Active colonisers of the gastrointestinal tract of Atlantic salmon farmed in a warm water region.</title>
        <authorList>
            <person name="Bowman J.P."/>
        </authorList>
    </citation>
    <scope>NUCLEOTIDE SEQUENCE [LARGE SCALE GENOMIC DNA]</scope>
    <source>
        <strain evidence="1 2">S3MW1</strain>
    </source>
</reference>
<gene>
    <name evidence="1" type="ORF">VXS06_14390</name>
</gene>
<sequence length="460" mass="52005">MSIKSVKQDLENAWKSNSYWKRFIGSQFANGLSEFIAQIVYRCNQYASRRLQESFLSKATLESSILAAAEDRAYIGLRITPSYGMAILTNKTNERVTLPVFAPLVSNDGINYVTTSSIDLIPGGTADIKIIQYKIDVKNIVVDEYKKWLTFTLPRETTTIANRVDVYVNGELWEKRFKFRNSNSVSKVYMEFYTSTRQLGIRFGNGITGAVPAKGDTVELRVWCTDGETTLLDNQPLALAGDLSVFNSKVSVKTKTTITGGAPAESIEDTRNGALYLTAYDHQLAWDGDYLQFIKTNIGGLIYLDVWGEQEEEELHGFNIKNINKIFITAYSDRKSDVNIKAEILELFRGREGYNENYEWKERVDAPFSLVISGKIFNYGLPAESESVIRSELVKKFGKDVKGKPSKVVIDDVWDFVHNLKDAANISEFTLSSNNITNTRAAGHYQFIDIEQCQIDFTYM</sequence>
<evidence type="ECO:0000313" key="2">
    <source>
        <dbReference type="Proteomes" id="UP001306119"/>
    </source>
</evidence>
<proteinExistence type="predicted"/>
<evidence type="ECO:0000313" key="1">
    <source>
        <dbReference type="EMBL" id="MEC6832952.1"/>
    </source>
</evidence>
<evidence type="ECO:0008006" key="3">
    <source>
        <dbReference type="Google" id="ProtNLM"/>
    </source>
</evidence>
<dbReference type="RefSeq" id="WP_327775253.1">
    <property type="nucleotide sequence ID" value="NZ_JAYXUG010000013.1"/>
</dbReference>
<protein>
    <recommendedName>
        <fullName evidence="3">Baseplate J-like protein</fullName>
    </recommendedName>
</protein>
<accession>A0ABU6LAA3</accession>
<comment type="caution">
    <text evidence="1">The sequence shown here is derived from an EMBL/GenBank/DDBJ whole genome shotgun (WGS) entry which is preliminary data.</text>
</comment>
<dbReference type="Proteomes" id="UP001306119">
    <property type="component" value="Unassembled WGS sequence"/>
</dbReference>
<dbReference type="EMBL" id="JAYXUG010000013">
    <property type="protein sequence ID" value="MEC6832952.1"/>
    <property type="molecule type" value="Genomic_DNA"/>
</dbReference>